<feature type="region of interest" description="Disordered" evidence="1">
    <location>
        <begin position="128"/>
        <end position="161"/>
    </location>
</feature>
<feature type="region of interest" description="Disordered" evidence="1">
    <location>
        <begin position="198"/>
        <end position="254"/>
    </location>
</feature>
<feature type="compositionally biased region" description="Basic residues" evidence="1">
    <location>
        <begin position="362"/>
        <end position="380"/>
    </location>
</feature>
<protein>
    <submittedName>
        <fullName evidence="2">Uncharacterized protein</fullName>
    </submittedName>
</protein>
<dbReference type="Proteomes" id="UP001152759">
    <property type="component" value="Chromosome 2"/>
</dbReference>
<keyword evidence="3" id="KW-1185">Reference proteome</keyword>
<feature type="compositionally biased region" description="Polar residues" evidence="1">
    <location>
        <begin position="68"/>
        <end position="77"/>
    </location>
</feature>
<sequence>MLLPPGSDTQSASNFSDTLTASEFSETASEFSDTASACSEAPNAVIDALFAEAGPVLESCSGAGENIQPDQQQSASSYFAAFNPEEDSDEAVPHVDESRLVPPQSSANSRDELLNLMYEEAQEAGSFLANGSGENFPSDVPPHIDESLLSPLQSSVPDDPNELINMMYEGAIQFLTDDSSENFLGDVLPEIDESQLMPPQCSAVQPSPVDQDELVKPDKETQEANPAKDSEVPPAVELQDGSEAETPSESGGEETLNYLELEPSAFDMEKVPYLGKFLTTDEMRAGLAALKRMKELMRAINEIESKHIRTIFDDHIIPLEEYPGYCDLQAEYQAIQSRLTLDKPGENVPDDYFENFMPPAKSNRKKKFKGKRKSNCKRRR</sequence>
<dbReference type="EMBL" id="OU963863">
    <property type="protein sequence ID" value="CAH0383838.1"/>
    <property type="molecule type" value="Genomic_DNA"/>
</dbReference>
<dbReference type="AlphaFoldDB" id="A0A9P0A5J9"/>
<reference evidence="2" key="1">
    <citation type="submission" date="2021-12" db="EMBL/GenBank/DDBJ databases">
        <authorList>
            <person name="King R."/>
        </authorList>
    </citation>
    <scope>NUCLEOTIDE SEQUENCE</scope>
</reference>
<proteinExistence type="predicted"/>
<feature type="compositionally biased region" description="Basic and acidic residues" evidence="1">
    <location>
        <begin position="213"/>
        <end position="231"/>
    </location>
</feature>
<organism evidence="2 3">
    <name type="scientific">Bemisia tabaci</name>
    <name type="common">Sweetpotato whitefly</name>
    <name type="synonym">Aleurodes tabaci</name>
    <dbReference type="NCBI Taxonomy" id="7038"/>
    <lineage>
        <taxon>Eukaryota</taxon>
        <taxon>Metazoa</taxon>
        <taxon>Ecdysozoa</taxon>
        <taxon>Arthropoda</taxon>
        <taxon>Hexapoda</taxon>
        <taxon>Insecta</taxon>
        <taxon>Pterygota</taxon>
        <taxon>Neoptera</taxon>
        <taxon>Paraneoptera</taxon>
        <taxon>Hemiptera</taxon>
        <taxon>Sternorrhyncha</taxon>
        <taxon>Aleyrodoidea</taxon>
        <taxon>Aleyrodidae</taxon>
        <taxon>Aleyrodinae</taxon>
        <taxon>Bemisia</taxon>
    </lineage>
</organism>
<feature type="region of interest" description="Disordered" evidence="1">
    <location>
        <begin position="59"/>
        <end position="108"/>
    </location>
</feature>
<gene>
    <name evidence="2" type="ORF">BEMITA_LOCUS3245</name>
</gene>
<name>A0A9P0A5J9_BEMTA</name>
<evidence type="ECO:0000313" key="2">
    <source>
        <dbReference type="EMBL" id="CAH0383838.1"/>
    </source>
</evidence>
<evidence type="ECO:0000313" key="3">
    <source>
        <dbReference type="Proteomes" id="UP001152759"/>
    </source>
</evidence>
<feature type="compositionally biased region" description="Polar residues" evidence="1">
    <location>
        <begin position="7"/>
        <end position="19"/>
    </location>
</feature>
<feature type="compositionally biased region" description="Low complexity" evidence="1">
    <location>
        <begin position="20"/>
        <end position="32"/>
    </location>
</feature>
<feature type="region of interest" description="Disordered" evidence="1">
    <location>
        <begin position="350"/>
        <end position="380"/>
    </location>
</feature>
<evidence type="ECO:0000256" key="1">
    <source>
        <dbReference type="SAM" id="MobiDB-lite"/>
    </source>
</evidence>
<accession>A0A9P0A5J9</accession>
<feature type="region of interest" description="Disordered" evidence="1">
    <location>
        <begin position="1"/>
        <end position="37"/>
    </location>
</feature>